<reference evidence="14" key="1">
    <citation type="submission" date="2023-08" db="EMBL/GenBank/DDBJ databases">
        <authorList>
            <person name="Chen Y."/>
            <person name="Shah S."/>
            <person name="Dougan E. K."/>
            <person name="Thang M."/>
            <person name="Chan C."/>
        </authorList>
    </citation>
    <scope>NUCLEOTIDE SEQUENCE</scope>
</reference>
<evidence type="ECO:0000256" key="4">
    <source>
        <dbReference type="ARBA" id="ARBA00022741"/>
    </source>
</evidence>
<evidence type="ECO:0000256" key="11">
    <source>
        <dbReference type="RuleBase" id="RU000394"/>
    </source>
</evidence>
<dbReference type="GO" id="GO:0005524">
    <property type="term" value="F:ATP binding"/>
    <property type="evidence" value="ECO:0007669"/>
    <property type="project" value="UniProtKB-UniRule"/>
</dbReference>
<evidence type="ECO:0000313" key="14">
    <source>
        <dbReference type="EMBL" id="CAJ1388400.1"/>
    </source>
</evidence>
<dbReference type="EMBL" id="CAUJNA010001680">
    <property type="protein sequence ID" value="CAJ1388400.1"/>
    <property type="molecule type" value="Genomic_DNA"/>
</dbReference>
<dbReference type="GO" id="GO:0007018">
    <property type="term" value="P:microtubule-based movement"/>
    <property type="evidence" value="ECO:0007669"/>
    <property type="project" value="InterPro"/>
</dbReference>
<evidence type="ECO:0000256" key="7">
    <source>
        <dbReference type="ARBA" id="ARBA00023175"/>
    </source>
</evidence>
<dbReference type="CDD" id="cd00106">
    <property type="entry name" value="KISc"/>
    <property type="match status" value="1"/>
</dbReference>
<accession>A0AA36IJD6</accession>
<feature type="compositionally biased region" description="Polar residues" evidence="12">
    <location>
        <begin position="662"/>
        <end position="677"/>
    </location>
</feature>
<comment type="subcellular location">
    <subcellularLocation>
        <location evidence="1">Cytoplasm</location>
        <location evidence="1">Cytoskeleton</location>
    </subcellularLocation>
</comment>
<dbReference type="SUPFAM" id="SSF52540">
    <property type="entry name" value="P-loop containing nucleoside triphosphate hydrolases"/>
    <property type="match status" value="1"/>
</dbReference>
<keyword evidence="8" id="KW-0206">Cytoskeleton</keyword>
<evidence type="ECO:0000256" key="10">
    <source>
        <dbReference type="PROSITE-ProRule" id="PRU00283"/>
    </source>
</evidence>
<dbReference type="InterPro" id="IPR027417">
    <property type="entry name" value="P-loop_NTPase"/>
</dbReference>
<evidence type="ECO:0000256" key="5">
    <source>
        <dbReference type="ARBA" id="ARBA00022840"/>
    </source>
</evidence>
<feature type="binding site" evidence="10">
    <location>
        <begin position="157"/>
        <end position="164"/>
    </location>
    <ligand>
        <name>ATP</name>
        <dbReference type="ChEBI" id="CHEBI:30616"/>
    </ligand>
</feature>
<evidence type="ECO:0000256" key="2">
    <source>
        <dbReference type="ARBA" id="ARBA00022490"/>
    </source>
</evidence>
<protein>
    <recommendedName>
        <fullName evidence="11">Kinesin-like protein</fullName>
    </recommendedName>
</protein>
<feature type="region of interest" description="Disordered" evidence="12">
    <location>
        <begin position="1"/>
        <end position="22"/>
    </location>
</feature>
<evidence type="ECO:0000256" key="1">
    <source>
        <dbReference type="ARBA" id="ARBA00004245"/>
    </source>
</evidence>
<dbReference type="PROSITE" id="PS50067">
    <property type="entry name" value="KINESIN_MOTOR_2"/>
    <property type="match status" value="1"/>
</dbReference>
<dbReference type="GO" id="GO:0007010">
    <property type="term" value="P:cytoskeleton organization"/>
    <property type="evidence" value="ECO:0007669"/>
    <property type="project" value="UniProtKB-ARBA"/>
</dbReference>
<dbReference type="GO" id="GO:0003777">
    <property type="term" value="F:microtubule motor activity"/>
    <property type="evidence" value="ECO:0007669"/>
    <property type="project" value="InterPro"/>
</dbReference>
<keyword evidence="7 10" id="KW-0505">Motor protein</keyword>
<evidence type="ECO:0000256" key="8">
    <source>
        <dbReference type="ARBA" id="ARBA00023212"/>
    </source>
</evidence>
<dbReference type="InterPro" id="IPR027640">
    <property type="entry name" value="Kinesin-like_fam"/>
</dbReference>
<dbReference type="PRINTS" id="PR00380">
    <property type="entry name" value="KINESINHEAVY"/>
</dbReference>
<feature type="domain" description="Kinesin motor" evidence="13">
    <location>
        <begin position="59"/>
        <end position="393"/>
    </location>
</feature>
<keyword evidence="3 11" id="KW-0493">Microtubule</keyword>
<comment type="caution">
    <text evidence="14">The sequence shown here is derived from an EMBL/GenBank/DDBJ whole genome shotgun (WGS) entry which is preliminary data.</text>
</comment>
<name>A0AA36IJD6_9DINO</name>
<feature type="compositionally biased region" description="Basic and acidic residues" evidence="12">
    <location>
        <begin position="586"/>
        <end position="599"/>
    </location>
</feature>
<keyword evidence="5 10" id="KW-0067">ATP-binding</keyword>
<sequence>PYRSPLTAFGTSWPGDPSQSGRLAPWMDTWQGRSSSSSLPRSSLLPVNAQGDFEQADEYFRVVIRVRPPLDRELTSPVWQHVVSVPTNSQICLYETIAEVNAGDRASGTTQVVNTHTFSFDYVYDQDASQPEVYENAARPSVQSALQGYNATVVAYGPTGTGKTYTMEGSRWHTGIIPRSMEDIFQNVTRSEQSTFQVRASYLQIYNEVISDLLKPDRSHLMIREDKRRGVFVEGLSEWLCRSPDEVETLMEHGSAARATAQTGANDTSSRSHAVFIIVVERSDPSSRVTGRLNLVDLAGSERPRVTGATGQRLEETKKINQSLSALGNVIAALTERKARSHVPYRDSKLTRLLEDSLGGNCRTTMMAMVSPAAEAFAESLSTLKFAQRAKGVLTTPQVNEDLDPRLLARRYEAEIRRLRTELAERDAAKGWPAALKAEDMFDPSQLMKSEASTLRTDFSGGRTKGSEEEKAQVGRYKQLLLKQRDIMIALTQRLHERDETIIGLQAELDSRDHRANELQERLERQAMRLAAAEKALQASSKANMASGPGLFPRQPPPVSKQPALPEAPSPKASPDSSPRAAQVLETDRLPRHLPESRIDSPTASQRGLPRSADTSAAKWGHGLLNADDKVLELTSLLETQRQENHRMKLELESMQDAPRKTNPSVASTMASLSGSDATGHYSDFLGRFRERATRSKRDEQDRFRWQPSPARSSSIPARAGF</sequence>
<feature type="region of interest" description="Disordered" evidence="12">
    <location>
        <begin position="534"/>
        <end position="615"/>
    </location>
</feature>
<gene>
    <name evidence="14" type="ORF">EVOR1521_LOCUS14283</name>
</gene>
<feature type="region of interest" description="Disordered" evidence="12">
    <location>
        <begin position="656"/>
        <end position="677"/>
    </location>
</feature>
<evidence type="ECO:0000256" key="6">
    <source>
        <dbReference type="ARBA" id="ARBA00023054"/>
    </source>
</evidence>
<dbReference type="Pfam" id="PF00225">
    <property type="entry name" value="Kinesin"/>
    <property type="match status" value="1"/>
</dbReference>
<proteinExistence type="inferred from homology"/>
<dbReference type="SMART" id="SM00129">
    <property type="entry name" value="KISc"/>
    <property type="match status" value="1"/>
</dbReference>
<dbReference type="PROSITE" id="PS00411">
    <property type="entry name" value="KINESIN_MOTOR_1"/>
    <property type="match status" value="1"/>
</dbReference>
<dbReference type="AlphaFoldDB" id="A0AA36IJD6"/>
<keyword evidence="15" id="KW-1185">Reference proteome</keyword>
<dbReference type="InterPro" id="IPR036961">
    <property type="entry name" value="Kinesin_motor_dom_sf"/>
</dbReference>
<dbReference type="InterPro" id="IPR001752">
    <property type="entry name" value="Kinesin_motor_dom"/>
</dbReference>
<dbReference type="PANTHER" id="PTHR47968">
    <property type="entry name" value="CENTROMERE PROTEIN E"/>
    <property type="match status" value="1"/>
</dbReference>
<evidence type="ECO:0000256" key="9">
    <source>
        <dbReference type="ARBA" id="ARBA00034704"/>
    </source>
</evidence>
<keyword evidence="6" id="KW-0175">Coiled coil</keyword>
<dbReference type="GO" id="GO:0005874">
    <property type="term" value="C:microtubule"/>
    <property type="evidence" value="ECO:0007669"/>
    <property type="project" value="UniProtKB-KW"/>
</dbReference>
<dbReference type="InterPro" id="IPR019821">
    <property type="entry name" value="Kinesin_motor_CS"/>
</dbReference>
<dbReference type="PANTHER" id="PTHR47968:SF36">
    <property type="entry name" value="KINESIN HEAVY CHAIN ISOFORM X1"/>
    <property type="match status" value="1"/>
</dbReference>
<dbReference type="GO" id="GO:0008017">
    <property type="term" value="F:microtubule binding"/>
    <property type="evidence" value="ECO:0007669"/>
    <property type="project" value="InterPro"/>
</dbReference>
<organism evidence="14 15">
    <name type="scientific">Effrenium voratum</name>
    <dbReference type="NCBI Taxonomy" id="2562239"/>
    <lineage>
        <taxon>Eukaryota</taxon>
        <taxon>Sar</taxon>
        <taxon>Alveolata</taxon>
        <taxon>Dinophyceae</taxon>
        <taxon>Suessiales</taxon>
        <taxon>Symbiodiniaceae</taxon>
        <taxon>Effrenium</taxon>
    </lineage>
</organism>
<evidence type="ECO:0000313" key="15">
    <source>
        <dbReference type="Proteomes" id="UP001178507"/>
    </source>
</evidence>
<keyword evidence="4 10" id="KW-0547">Nucleotide-binding</keyword>
<evidence type="ECO:0000256" key="3">
    <source>
        <dbReference type="ARBA" id="ARBA00022701"/>
    </source>
</evidence>
<feature type="compositionally biased region" description="Low complexity" evidence="12">
    <location>
        <begin position="708"/>
        <end position="722"/>
    </location>
</feature>
<keyword evidence="2" id="KW-0963">Cytoplasm</keyword>
<dbReference type="Proteomes" id="UP001178507">
    <property type="component" value="Unassembled WGS sequence"/>
</dbReference>
<feature type="compositionally biased region" description="Basic and acidic residues" evidence="12">
    <location>
        <begin position="692"/>
        <end position="705"/>
    </location>
</feature>
<dbReference type="FunFam" id="3.40.850.10:FF:000019">
    <property type="entry name" value="Kinesin-like protein KIN-5D"/>
    <property type="match status" value="1"/>
</dbReference>
<comment type="similarity">
    <text evidence="9">Belongs to the TRAFAC class myosin-kinesin ATPase superfamily. Kinesin family. KIN-5/BimC subfamily.</text>
</comment>
<evidence type="ECO:0000256" key="12">
    <source>
        <dbReference type="SAM" id="MobiDB-lite"/>
    </source>
</evidence>
<evidence type="ECO:0000259" key="13">
    <source>
        <dbReference type="PROSITE" id="PS50067"/>
    </source>
</evidence>
<feature type="region of interest" description="Disordered" evidence="12">
    <location>
        <begin position="692"/>
        <end position="722"/>
    </location>
</feature>
<feature type="compositionally biased region" description="Low complexity" evidence="12">
    <location>
        <begin position="570"/>
        <end position="582"/>
    </location>
</feature>
<feature type="non-terminal residue" evidence="14">
    <location>
        <position position="722"/>
    </location>
</feature>
<dbReference type="Gene3D" id="3.40.850.10">
    <property type="entry name" value="Kinesin motor domain"/>
    <property type="match status" value="1"/>
</dbReference>